<keyword evidence="5" id="KW-0862">Zinc</keyword>
<dbReference type="GO" id="GO:0005634">
    <property type="term" value="C:nucleus"/>
    <property type="evidence" value="ECO:0007669"/>
    <property type="project" value="UniProtKB-SubCell"/>
</dbReference>
<keyword evidence="13" id="KW-1185">Reference proteome</keyword>
<feature type="region of interest" description="Disordered" evidence="10">
    <location>
        <begin position="50"/>
        <end position="103"/>
    </location>
</feature>
<evidence type="ECO:0000256" key="8">
    <source>
        <dbReference type="ARBA" id="ARBA00023242"/>
    </source>
</evidence>
<dbReference type="Proteomes" id="UP001150907">
    <property type="component" value="Unassembled WGS sequence"/>
</dbReference>
<comment type="subcellular location">
    <subcellularLocation>
        <location evidence="1">Nucleus</location>
    </subcellularLocation>
</comment>
<dbReference type="PROSITE" id="PS00028">
    <property type="entry name" value="ZINC_FINGER_C2H2_1"/>
    <property type="match status" value="2"/>
</dbReference>
<evidence type="ECO:0000256" key="9">
    <source>
        <dbReference type="PROSITE-ProRule" id="PRU00042"/>
    </source>
</evidence>
<gene>
    <name evidence="12" type="primary">USV1</name>
    <name evidence="12" type="ORF">H4R26_002200</name>
</gene>
<dbReference type="OrthoDB" id="10018191at2759"/>
<keyword evidence="8" id="KW-0539">Nucleus</keyword>
<evidence type="ECO:0000256" key="7">
    <source>
        <dbReference type="ARBA" id="ARBA00023163"/>
    </source>
</evidence>
<keyword evidence="3" id="KW-0677">Repeat</keyword>
<dbReference type="InterPro" id="IPR036236">
    <property type="entry name" value="Znf_C2H2_sf"/>
</dbReference>
<organism evidence="12 13">
    <name type="scientific">Coemansia thaxteri</name>
    <dbReference type="NCBI Taxonomy" id="2663907"/>
    <lineage>
        <taxon>Eukaryota</taxon>
        <taxon>Fungi</taxon>
        <taxon>Fungi incertae sedis</taxon>
        <taxon>Zoopagomycota</taxon>
        <taxon>Kickxellomycotina</taxon>
        <taxon>Kickxellomycetes</taxon>
        <taxon>Kickxellales</taxon>
        <taxon>Kickxellaceae</taxon>
        <taxon>Coemansia</taxon>
    </lineage>
</organism>
<evidence type="ECO:0000313" key="13">
    <source>
        <dbReference type="Proteomes" id="UP001150907"/>
    </source>
</evidence>
<name>A0A9W8EKC8_9FUNG</name>
<evidence type="ECO:0000256" key="4">
    <source>
        <dbReference type="ARBA" id="ARBA00022771"/>
    </source>
</evidence>
<accession>A0A9W8EKC8</accession>
<dbReference type="PROSITE" id="PS50157">
    <property type="entry name" value="ZINC_FINGER_C2H2_2"/>
    <property type="match status" value="2"/>
</dbReference>
<feature type="compositionally biased region" description="Low complexity" evidence="10">
    <location>
        <begin position="70"/>
        <end position="89"/>
    </location>
</feature>
<keyword evidence="7" id="KW-0804">Transcription</keyword>
<evidence type="ECO:0000256" key="10">
    <source>
        <dbReference type="SAM" id="MobiDB-lite"/>
    </source>
</evidence>
<feature type="domain" description="C2H2-type" evidence="11">
    <location>
        <begin position="231"/>
        <end position="260"/>
    </location>
</feature>
<dbReference type="AlphaFoldDB" id="A0A9W8EKC8"/>
<dbReference type="SUPFAM" id="SSF57667">
    <property type="entry name" value="beta-beta-alpha zinc fingers"/>
    <property type="match status" value="1"/>
</dbReference>
<sequence>MNTQNIVAIPHHPPLPRAVSGVFQSVEHPYAIAPVPKHSPLTREYSATAAAAAAGVPQHTSHHHCQQPASSERSYSRTPSSNSQTTTQSGMPDKPSVDCGDNSDRFGVSRSSIFFSSDRHVPAGMPRRSSITSVASSTVSNNHSDDTPHMAQAAMHLHADDMQVGAVASLKRARRESIGSSNSVLSGEHMIGGSGSSERKYMCDWHGCGQAFDRVEHLNRHKRRHTGEKPYRCLVSKCTKLFSRFDNMMQHVGIHNVEGLKTEIPNIKNLSIKGRGRGRARRTSYRGSQDPHEKFRRHVEIALGYSLARCCVLPTEDPDFSNLTLRPLLNTDAGGSIPTTIDEEDAPLSSSYGFQAEQPMIKRPRYDSVVDGMDRPSMMAASRGSVGSDSSDTMSPPTRPQVNQIQPAVGVKNSLNGSPRIQHRSMQPSPVRYASIPDKYYGAQQQQGYYYRRPTFPPQLPSLPTSASSMHRSSLGALPSAIRTSNVRSQPEYRRD</sequence>
<dbReference type="EMBL" id="JANBQF010000124">
    <property type="protein sequence ID" value="KAJ2004983.1"/>
    <property type="molecule type" value="Genomic_DNA"/>
</dbReference>
<dbReference type="InterPro" id="IPR051059">
    <property type="entry name" value="VerF-like"/>
</dbReference>
<evidence type="ECO:0000256" key="3">
    <source>
        <dbReference type="ARBA" id="ARBA00022737"/>
    </source>
</evidence>
<evidence type="ECO:0000313" key="12">
    <source>
        <dbReference type="EMBL" id="KAJ2004983.1"/>
    </source>
</evidence>
<evidence type="ECO:0000256" key="2">
    <source>
        <dbReference type="ARBA" id="ARBA00022723"/>
    </source>
</evidence>
<dbReference type="InterPro" id="IPR013087">
    <property type="entry name" value="Znf_C2H2_type"/>
</dbReference>
<dbReference type="Gene3D" id="3.30.160.60">
    <property type="entry name" value="Classic Zinc Finger"/>
    <property type="match status" value="2"/>
</dbReference>
<keyword evidence="6" id="KW-0805">Transcription regulation</keyword>
<feature type="region of interest" description="Disordered" evidence="10">
    <location>
        <begin position="453"/>
        <end position="496"/>
    </location>
</feature>
<comment type="caution">
    <text evidence="12">The sequence shown here is derived from an EMBL/GenBank/DDBJ whole genome shotgun (WGS) entry which is preliminary data.</text>
</comment>
<dbReference type="PANTHER" id="PTHR40626">
    <property type="entry name" value="MIP31509P"/>
    <property type="match status" value="1"/>
</dbReference>
<keyword evidence="4 9" id="KW-0863">Zinc-finger</keyword>
<dbReference type="GO" id="GO:0000785">
    <property type="term" value="C:chromatin"/>
    <property type="evidence" value="ECO:0007669"/>
    <property type="project" value="TreeGrafter"/>
</dbReference>
<dbReference type="GO" id="GO:0000981">
    <property type="term" value="F:DNA-binding transcription factor activity, RNA polymerase II-specific"/>
    <property type="evidence" value="ECO:0007669"/>
    <property type="project" value="InterPro"/>
</dbReference>
<keyword evidence="2" id="KW-0479">Metal-binding</keyword>
<feature type="compositionally biased region" description="Polar residues" evidence="10">
    <location>
        <begin position="462"/>
        <end position="472"/>
    </location>
</feature>
<evidence type="ECO:0000256" key="1">
    <source>
        <dbReference type="ARBA" id="ARBA00004123"/>
    </source>
</evidence>
<feature type="region of interest" description="Disordered" evidence="10">
    <location>
        <begin position="380"/>
        <end position="402"/>
    </location>
</feature>
<dbReference type="GO" id="GO:0000978">
    <property type="term" value="F:RNA polymerase II cis-regulatory region sequence-specific DNA binding"/>
    <property type="evidence" value="ECO:0007669"/>
    <property type="project" value="InterPro"/>
</dbReference>
<evidence type="ECO:0000256" key="5">
    <source>
        <dbReference type="ARBA" id="ARBA00022833"/>
    </source>
</evidence>
<proteinExistence type="predicted"/>
<evidence type="ECO:0000256" key="6">
    <source>
        <dbReference type="ARBA" id="ARBA00023015"/>
    </source>
</evidence>
<dbReference type="GO" id="GO:0008270">
    <property type="term" value="F:zinc ion binding"/>
    <property type="evidence" value="ECO:0007669"/>
    <property type="project" value="UniProtKB-KW"/>
</dbReference>
<reference evidence="12" key="1">
    <citation type="submission" date="2022-07" db="EMBL/GenBank/DDBJ databases">
        <title>Phylogenomic reconstructions and comparative analyses of Kickxellomycotina fungi.</title>
        <authorList>
            <person name="Reynolds N.K."/>
            <person name="Stajich J.E."/>
            <person name="Barry K."/>
            <person name="Grigoriev I.V."/>
            <person name="Crous P."/>
            <person name="Smith M.E."/>
        </authorList>
    </citation>
    <scope>NUCLEOTIDE SEQUENCE</scope>
    <source>
        <strain evidence="12">IMI 214461</strain>
    </source>
</reference>
<feature type="compositionally biased region" description="Polar residues" evidence="10">
    <location>
        <begin position="385"/>
        <end position="402"/>
    </location>
</feature>
<feature type="domain" description="C2H2-type" evidence="11">
    <location>
        <begin position="201"/>
        <end position="230"/>
    </location>
</feature>
<protein>
    <submittedName>
        <fullName evidence="12">Up in starvation</fullName>
    </submittedName>
</protein>
<dbReference type="SMART" id="SM00355">
    <property type="entry name" value="ZnF_C2H2"/>
    <property type="match status" value="2"/>
</dbReference>
<evidence type="ECO:0000259" key="11">
    <source>
        <dbReference type="PROSITE" id="PS50157"/>
    </source>
</evidence>
<dbReference type="PANTHER" id="PTHR40626:SF11">
    <property type="entry name" value="ZINC FINGER PROTEIN YPR022C"/>
    <property type="match status" value="1"/>
</dbReference>
<dbReference type="FunFam" id="3.30.160.60:FF:000032">
    <property type="entry name" value="Krueppel-like factor 4"/>
    <property type="match status" value="1"/>
</dbReference>